<sequence length="105" mass="11858">MAKCKHCGSKKLIEYGDWMDRGPHRTPMMMANPANWIRSGASIAEDLGRMASGREVTLPAIVEYCKSCHGWTIECGECDKRWAADKRPKMGKFIHCPRCGERLSN</sequence>
<proteinExistence type="predicted"/>
<accession>A0A7K0BRV4</accession>
<dbReference type="Proteomes" id="UP000487268">
    <property type="component" value="Unassembled WGS sequence"/>
</dbReference>
<comment type="caution">
    <text evidence="1">The sequence shown here is derived from an EMBL/GenBank/DDBJ whole genome shotgun (WGS) entry which is preliminary data.</text>
</comment>
<organism evidence="1 2">
    <name type="scientific">Actinomadura macrotermitis</name>
    <dbReference type="NCBI Taxonomy" id="2585200"/>
    <lineage>
        <taxon>Bacteria</taxon>
        <taxon>Bacillati</taxon>
        <taxon>Actinomycetota</taxon>
        <taxon>Actinomycetes</taxon>
        <taxon>Streptosporangiales</taxon>
        <taxon>Thermomonosporaceae</taxon>
        <taxon>Actinomadura</taxon>
    </lineage>
</organism>
<dbReference type="EMBL" id="WEGH01000001">
    <property type="protein sequence ID" value="MQY03434.1"/>
    <property type="molecule type" value="Genomic_DNA"/>
</dbReference>
<protein>
    <submittedName>
        <fullName evidence="1">Uncharacterized protein</fullName>
    </submittedName>
</protein>
<reference evidence="1 2" key="1">
    <citation type="submission" date="2019-10" db="EMBL/GenBank/DDBJ databases">
        <title>Actinomadura rubteroloni sp. nov. and Actinomadura macrotermitis sp. nov., isolated from the gut of fungus growing-termite Macrotermes natalensis.</title>
        <authorList>
            <person name="Benndorf R."/>
            <person name="Martin K."/>
            <person name="Kuefner M."/>
            <person name="De Beer W."/>
            <person name="Kaster A.-K."/>
            <person name="Vollmers J."/>
            <person name="Poulsen M."/>
            <person name="Beemelmanns C."/>
        </authorList>
    </citation>
    <scope>NUCLEOTIDE SEQUENCE [LARGE SCALE GENOMIC DNA]</scope>
    <source>
        <strain evidence="1 2">RB68</strain>
    </source>
</reference>
<dbReference type="AlphaFoldDB" id="A0A7K0BRV4"/>
<name>A0A7K0BRV4_9ACTN</name>
<evidence type="ECO:0000313" key="2">
    <source>
        <dbReference type="Proteomes" id="UP000487268"/>
    </source>
</evidence>
<dbReference type="RefSeq" id="WP_153531364.1">
    <property type="nucleotide sequence ID" value="NZ_WEGH01000001.1"/>
</dbReference>
<dbReference type="OrthoDB" id="9759544at2"/>
<keyword evidence="2" id="KW-1185">Reference proteome</keyword>
<evidence type="ECO:0000313" key="1">
    <source>
        <dbReference type="EMBL" id="MQY03434.1"/>
    </source>
</evidence>
<gene>
    <name evidence="1" type="ORF">ACRB68_14760</name>
</gene>